<dbReference type="GO" id="GO:0005763">
    <property type="term" value="C:mitochondrial small ribosomal subunit"/>
    <property type="evidence" value="ECO:0007669"/>
    <property type="project" value="TreeGrafter"/>
</dbReference>
<dbReference type="InterPro" id="IPR019374">
    <property type="entry name" value="Ribosomal_mS22"/>
</dbReference>
<keyword evidence="2" id="KW-1185">Reference proteome</keyword>
<dbReference type="Proteomes" id="UP001432027">
    <property type="component" value="Unassembled WGS sequence"/>
</dbReference>
<accession>A0AAV5SWY5</accession>
<feature type="non-terminal residue" evidence="1">
    <location>
        <position position="108"/>
    </location>
</feature>
<dbReference type="AlphaFoldDB" id="A0AAV5SWY5"/>
<dbReference type="Pfam" id="PF10245">
    <property type="entry name" value="MRP-S22"/>
    <property type="match status" value="1"/>
</dbReference>
<dbReference type="PANTHER" id="PTHR13071:SF4">
    <property type="entry name" value="SMALL RIBOSOMAL SUBUNIT PROTEIN MS22"/>
    <property type="match status" value="1"/>
</dbReference>
<name>A0AAV5SWY5_9BILA</name>
<feature type="non-terminal residue" evidence="1">
    <location>
        <position position="1"/>
    </location>
</feature>
<dbReference type="EMBL" id="BTSX01000002">
    <property type="protein sequence ID" value="GMS85093.1"/>
    <property type="molecule type" value="Genomic_DNA"/>
</dbReference>
<reference evidence="1" key="1">
    <citation type="submission" date="2023-10" db="EMBL/GenBank/DDBJ databases">
        <title>Genome assembly of Pristionchus species.</title>
        <authorList>
            <person name="Yoshida K."/>
            <person name="Sommer R.J."/>
        </authorList>
    </citation>
    <scope>NUCLEOTIDE SEQUENCE</scope>
    <source>
        <strain evidence="1">RS0144</strain>
    </source>
</reference>
<protein>
    <submittedName>
        <fullName evidence="1">Uncharacterized protein</fullName>
    </submittedName>
</protein>
<evidence type="ECO:0000313" key="1">
    <source>
        <dbReference type="EMBL" id="GMS85093.1"/>
    </source>
</evidence>
<dbReference type="GO" id="GO:0003735">
    <property type="term" value="F:structural constituent of ribosome"/>
    <property type="evidence" value="ECO:0007669"/>
    <property type="project" value="TreeGrafter"/>
</dbReference>
<gene>
    <name evidence="1" type="ORF">PENTCL1PPCAC_7268</name>
</gene>
<evidence type="ECO:0000313" key="2">
    <source>
        <dbReference type="Proteomes" id="UP001432027"/>
    </source>
</evidence>
<organism evidence="1 2">
    <name type="scientific">Pristionchus entomophagus</name>
    <dbReference type="NCBI Taxonomy" id="358040"/>
    <lineage>
        <taxon>Eukaryota</taxon>
        <taxon>Metazoa</taxon>
        <taxon>Ecdysozoa</taxon>
        <taxon>Nematoda</taxon>
        <taxon>Chromadorea</taxon>
        <taxon>Rhabditida</taxon>
        <taxon>Rhabditina</taxon>
        <taxon>Diplogasteromorpha</taxon>
        <taxon>Diplogasteroidea</taxon>
        <taxon>Neodiplogasteridae</taxon>
        <taxon>Pristionchus</taxon>
    </lineage>
</organism>
<dbReference type="PANTHER" id="PTHR13071">
    <property type="entry name" value="MITOCHONDRIAL 28S RIBOSOMAL PROTEIN S22"/>
    <property type="match status" value="1"/>
</dbReference>
<proteinExistence type="predicted"/>
<sequence length="108" mass="12378">HGKRVKVNREARASSNIFFYDTYYHVPRPGMFCPPNLERALNCGEQKSLMSTASWWYAPDDPEFVQLSCTIFDRTVDDGRFDSLYSTNHFGTLAFYLALNGNIAPMLN</sequence>
<comment type="caution">
    <text evidence="1">The sequence shown here is derived from an EMBL/GenBank/DDBJ whole genome shotgun (WGS) entry which is preliminary data.</text>
</comment>